<proteinExistence type="predicted"/>
<dbReference type="Proteomes" id="UP000541425">
    <property type="component" value="Unassembled WGS sequence"/>
</dbReference>
<organism evidence="1 2">
    <name type="scientific">Alloprevotella rava</name>
    <dbReference type="NCBI Taxonomy" id="671218"/>
    <lineage>
        <taxon>Bacteria</taxon>
        <taxon>Pseudomonadati</taxon>
        <taxon>Bacteroidota</taxon>
        <taxon>Bacteroidia</taxon>
        <taxon>Bacteroidales</taxon>
        <taxon>Prevotellaceae</taxon>
        <taxon>Alloprevotella</taxon>
    </lineage>
</organism>
<comment type="caution">
    <text evidence="1">The sequence shown here is derived from an EMBL/GenBank/DDBJ whole genome shotgun (WGS) entry which is preliminary data.</text>
</comment>
<dbReference type="AlphaFoldDB" id="A0A7W5XXU5"/>
<reference evidence="1 2" key="1">
    <citation type="submission" date="2020-08" db="EMBL/GenBank/DDBJ databases">
        <title>Genomic Encyclopedia of Type Strains, Phase IV (KMG-IV): sequencing the most valuable type-strain genomes for metagenomic binning, comparative biology and taxonomic classification.</title>
        <authorList>
            <person name="Goeker M."/>
        </authorList>
    </citation>
    <scope>NUCLEOTIDE SEQUENCE [LARGE SCALE GENOMIC DNA]</scope>
    <source>
        <strain evidence="1 2">DSM 22548</strain>
    </source>
</reference>
<sequence>MDDREDSRIGRRKRFEKLKKSIKDEEGAE</sequence>
<evidence type="ECO:0000313" key="1">
    <source>
        <dbReference type="EMBL" id="MBB3702560.1"/>
    </source>
</evidence>
<gene>
    <name evidence="1" type="ORF">FHS60_001018</name>
</gene>
<evidence type="ECO:0000313" key="2">
    <source>
        <dbReference type="Proteomes" id="UP000541425"/>
    </source>
</evidence>
<name>A0A7W5XXU5_9BACT</name>
<accession>A0A7W5XXU5</accession>
<dbReference type="EMBL" id="JACICA010000003">
    <property type="protein sequence ID" value="MBB3702560.1"/>
    <property type="molecule type" value="Genomic_DNA"/>
</dbReference>
<protein>
    <submittedName>
        <fullName evidence="1">Uncharacterized protein</fullName>
    </submittedName>
</protein>